<evidence type="ECO:0000256" key="5">
    <source>
        <dbReference type="ARBA" id="ARBA00020138"/>
    </source>
</evidence>
<evidence type="ECO:0000256" key="14">
    <source>
        <dbReference type="PIRSR" id="PIRSR000853-2"/>
    </source>
</evidence>
<feature type="domain" description="Pyruvate phosphate dikinase AMP/ATP-binding" evidence="17">
    <location>
        <begin position="30"/>
        <end position="67"/>
    </location>
</feature>
<dbReference type="Gene3D" id="3.20.20.60">
    <property type="entry name" value="Phosphoenolpyruvate-binding domains"/>
    <property type="match status" value="1"/>
</dbReference>
<name>A0A840FD52_9SPHN</name>
<dbReference type="SUPFAM" id="SSF52009">
    <property type="entry name" value="Phosphohistidine domain"/>
    <property type="match status" value="1"/>
</dbReference>
<feature type="active site" description="Tele-phosphohistidine intermediate" evidence="13">
    <location>
        <position position="477"/>
    </location>
</feature>
<keyword evidence="8" id="KW-0547">Nucleotide-binding</keyword>
<feature type="domain" description="Pyruvate phosphate dikinase AMP/ATP-binding" evidence="17">
    <location>
        <begin position="74"/>
        <end position="311"/>
    </location>
</feature>
<keyword evidence="10" id="KW-0067">ATP-binding</keyword>
<accession>A0A840FD52</accession>
<evidence type="ECO:0000313" key="20">
    <source>
        <dbReference type="Proteomes" id="UP000529795"/>
    </source>
</evidence>
<dbReference type="InterPro" id="IPR010121">
    <property type="entry name" value="Pyruvate_phosphate_dikinase"/>
</dbReference>
<evidence type="ECO:0000259" key="16">
    <source>
        <dbReference type="Pfam" id="PF00391"/>
    </source>
</evidence>
<dbReference type="Proteomes" id="UP000529795">
    <property type="component" value="Unassembled WGS sequence"/>
</dbReference>
<feature type="domain" description="PEP-utilising enzyme mobile" evidence="16">
    <location>
        <begin position="444"/>
        <end position="525"/>
    </location>
</feature>
<feature type="binding site" evidence="14">
    <location>
        <position position="791"/>
    </location>
    <ligand>
        <name>substrate</name>
    </ligand>
</feature>
<dbReference type="InterPro" id="IPR036637">
    <property type="entry name" value="Phosphohistidine_dom_sf"/>
</dbReference>
<dbReference type="PANTHER" id="PTHR22931:SF9">
    <property type="entry name" value="PYRUVATE, PHOSPHATE DIKINASE 1, CHLOROPLASTIC"/>
    <property type="match status" value="1"/>
</dbReference>
<dbReference type="Pfam" id="PF00391">
    <property type="entry name" value="PEP-utilizers"/>
    <property type="match status" value="1"/>
</dbReference>
<dbReference type="GO" id="GO:0005524">
    <property type="term" value="F:ATP binding"/>
    <property type="evidence" value="ECO:0007669"/>
    <property type="project" value="UniProtKB-UniRule"/>
</dbReference>
<organism evidence="19 20">
    <name type="scientific">Sphingomonas jinjuensis</name>
    <dbReference type="NCBI Taxonomy" id="535907"/>
    <lineage>
        <taxon>Bacteria</taxon>
        <taxon>Pseudomonadati</taxon>
        <taxon>Pseudomonadota</taxon>
        <taxon>Alphaproteobacteria</taxon>
        <taxon>Sphingomonadales</taxon>
        <taxon>Sphingomonadaceae</taxon>
        <taxon>Sphingomonas</taxon>
    </lineage>
</organism>
<evidence type="ECO:0000256" key="3">
    <source>
        <dbReference type="ARBA" id="ARBA00007837"/>
    </source>
</evidence>
<dbReference type="SUPFAM" id="SSF56059">
    <property type="entry name" value="Glutathione synthetase ATP-binding domain-like"/>
    <property type="match status" value="1"/>
</dbReference>
<keyword evidence="9 19" id="KW-0418">Kinase</keyword>
<dbReference type="PIRSF" id="PIRSF000853">
    <property type="entry name" value="PPDK"/>
    <property type="match status" value="1"/>
</dbReference>
<evidence type="ECO:0000256" key="10">
    <source>
        <dbReference type="ARBA" id="ARBA00022840"/>
    </source>
</evidence>
<comment type="cofactor">
    <cofactor evidence="1 12 15">
        <name>Mg(2+)</name>
        <dbReference type="ChEBI" id="CHEBI:18420"/>
    </cofactor>
</comment>
<proteinExistence type="inferred from homology"/>
<feature type="domain" description="PEP-utilising enzyme C-terminal" evidence="18">
    <location>
        <begin position="540"/>
        <end position="891"/>
    </location>
</feature>
<evidence type="ECO:0000256" key="4">
    <source>
        <dbReference type="ARBA" id="ARBA00011994"/>
    </source>
</evidence>
<evidence type="ECO:0000313" key="19">
    <source>
        <dbReference type="EMBL" id="MBB4153684.1"/>
    </source>
</evidence>
<dbReference type="Gene3D" id="3.30.1490.20">
    <property type="entry name" value="ATP-grasp fold, A domain"/>
    <property type="match status" value="1"/>
</dbReference>
<evidence type="ECO:0000259" key="17">
    <source>
        <dbReference type="Pfam" id="PF01326"/>
    </source>
</evidence>
<feature type="binding site" evidence="15">
    <location>
        <position position="767"/>
    </location>
    <ligand>
        <name>Mg(2+)</name>
        <dbReference type="ChEBI" id="CHEBI:18420"/>
    </ligand>
</feature>
<evidence type="ECO:0000259" key="18">
    <source>
        <dbReference type="Pfam" id="PF02896"/>
    </source>
</evidence>
<dbReference type="Gene3D" id="3.30.470.20">
    <property type="entry name" value="ATP-grasp fold, B domain"/>
    <property type="match status" value="1"/>
</dbReference>
<dbReference type="EC" id="2.7.9.1" evidence="4 12"/>
<feature type="domain" description="Pyruvate phosphate dikinase AMP/ATP-binding" evidence="17">
    <location>
        <begin position="328"/>
        <end position="377"/>
    </location>
</feature>
<keyword evidence="20" id="KW-1185">Reference proteome</keyword>
<dbReference type="InterPro" id="IPR013815">
    <property type="entry name" value="ATP_grasp_subdomain_1"/>
</dbReference>
<dbReference type="SUPFAM" id="SSF51621">
    <property type="entry name" value="Phosphoenolpyruvate/pyruvate domain"/>
    <property type="match status" value="1"/>
</dbReference>
<dbReference type="Gene3D" id="3.50.30.10">
    <property type="entry name" value="Phosphohistidine domain"/>
    <property type="match status" value="1"/>
</dbReference>
<keyword evidence="6 19" id="KW-0808">Transferase</keyword>
<dbReference type="NCBIfam" id="NF004531">
    <property type="entry name" value="PRK05878.1"/>
    <property type="match status" value="1"/>
</dbReference>
<evidence type="ECO:0000256" key="7">
    <source>
        <dbReference type="ARBA" id="ARBA00022723"/>
    </source>
</evidence>
<evidence type="ECO:0000256" key="1">
    <source>
        <dbReference type="ARBA" id="ARBA00001946"/>
    </source>
</evidence>
<feature type="active site" description="Proton donor" evidence="13">
    <location>
        <position position="853"/>
    </location>
</feature>
<evidence type="ECO:0000256" key="12">
    <source>
        <dbReference type="PIRNR" id="PIRNR000853"/>
    </source>
</evidence>
<sequence length="896" mass="96314">MATAAQAANDGQYVYRFGGGVSDGGKGDKNLLGGKGANLAEMASIGLPVPPGFTISTAMCTRYYDEGEQFPESVRAEVANGIAHIEEVTGKRFGDPTSPLLVSVRSGARVSMPGMMDTVLNLGLNDATVEGLAKGSGDERFAWDSYRRFIQMYADVVLELDHGAFEEALEIAKEDRGYTLDTELAADDLKALVDEYKGLVRQEWGKDFPQDVHDQLWGAVGAVFGSWQSERAKVYRRLNDIPGTWGTAVNVQAMVFGNMGDTSATGVAFTRDPSTGENAYYGEFLINAQGEDVVAGIRTPQYLTRAAREAAGAKPASMEEAMPEVYGQLADVFQTLERHYRDMQDIEFTVEQTKLWMLQTRSGKRTAKAALKIAVEMANDGLITREEAVARVDPAALDQLLHPALDPDAPRDVIAKGLPASPGAASGKAVFDADTAEKMAAAGEEVILVRTETSPEDIHGMHAAKGILTARGGMTSHAAVVARGMGRPCVSGAGSVAISAKDKVIRVAGREVREGDILTIDGSTGEVMAGAVATVQPELAGDFGTLMEWADGVRRLKVRANAETPHDCQVARDFGAEGVGLCRTEHMFFDAARITSVRQMILAEDEKGRRTALDKLLPEQRADFAGIFEVMAGLPVTIRLLDPPLHEFLPHEENEFAEVAAAAGVDAEVLKRRAAELHEFNPMLGHRGVRLGVTYPEIYEMQARAIFEAAIDVAEKSGEAPIPEVMIPLVATKRELDLMKAVVDRAAQAVFGERGREIEYLVGTMIELPRAALKAGEIAESGEFFSFGTNDLTQTTLGVSRDDAARFLGAYVEQGIYAKDPFVSLDVEGVGELVELAVERGRKTRPDIKLGICGEHGGDPASIAFCEKVGLNYVSASPYRVPIARLAAAQAALQAR</sequence>
<keyword evidence="7 15" id="KW-0479">Metal-binding</keyword>
<evidence type="ECO:0000256" key="11">
    <source>
        <dbReference type="ARBA" id="ARBA00022842"/>
    </source>
</evidence>
<gene>
    <name evidence="19" type="ORF">GGQ80_001590</name>
</gene>
<dbReference type="Gene3D" id="1.20.80.30">
    <property type="match status" value="1"/>
</dbReference>
<dbReference type="PROSITE" id="PS00742">
    <property type="entry name" value="PEP_ENZYMES_2"/>
    <property type="match status" value="1"/>
</dbReference>
<keyword evidence="19" id="KW-0670">Pyruvate</keyword>
<dbReference type="GO" id="GO:0050242">
    <property type="term" value="F:pyruvate, phosphate dikinase activity"/>
    <property type="evidence" value="ECO:0007669"/>
    <property type="project" value="UniProtKB-UniRule"/>
</dbReference>
<feature type="binding site" evidence="14">
    <location>
        <position position="583"/>
    </location>
    <ligand>
        <name>substrate</name>
    </ligand>
</feature>
<dbReference type="InterPro" id="IPR008279">
    <property type="entry name" value="PEP-util_enz_mobile_dom"/>
</dbReference>
<keyword evidence="11 15" id="KW-0460">Magnesium</keyword>
<dbReference type="AlphaFoldDB" id="A0A840FD52"/>
<dbReference type="InterPro" id="IPR015813">
    <property type="entry name" value="Pyrv/PenolPyrv_kinase-like_dom"/>
</dbReference>
<evidence type="ECO:0000256" key="6">
    <source>
        <dbReference type="ARBA" id="ARBA00022679"/>
    </source>
</evidence>
<comment type="function">
    <text evidence="2">Catalyzes the reversible phosphorylation of pyruvate and phosphate.</text>
</comment>
<dbReference type="GO" id="GO:0046872">
    <property type="term" value="F:metal ion binding"/>
    <property type="evidence" value="ECO:0007669"/>
    <property type="project" value="UniProtKB-UniRule"/>
</dbReference>
<dbReference type="Gene3D" id="1.10.189.10">
    <property type="entry name" value="Pyruvate Phosphate Dikinase, domain 2"/>
    <property type="match status" value="1"/>
</dbReference>
<comment type="similarity">
    <text evidence="3 12">Belongs to the PEP-utilizing enzyme family.</text>
</comment>
<dbReference type="InterPro" id="IPR040442">
    <property type="entry name" value="Pyrv_kinase-like_dom_sf"/>
</dbReference>
<evidence type="ECO:0000256" key="15">
    <source>
        <dbReference type="PIRSR" id="PIRSR000853-3"/>
    </source>
</evidence>
<dbReference type="GO" id="GO:0016301">
    <property type="term" value="F:kinase activity"/>
    <property type="evidence" value="ECO:0007669"/>
    <property type="project" value="UniProtKB-UniRule"/>
</dbReference>
<dbReference type="PROSITE" id="PS00370">
    <property type="entry name" value="PEP_ENZYMES_PHOS_SITE"/>
    <property type="match status" value="1"/>
</dbReference>
<evidence type="ECO:0000256" key="2">
    <source>
        <dbReference type="ARBA" id="ARBA00003144"/>
    </source>
</evidence>
<reference evidence="19 20" key="1">
    <citation type="submission" date="2020-08" db="EMBL/GenBank/DDBJ databases">
        <title>Genomic Encyclopedia of Type Strains, Phase IV (KMG-IV): sequencing the most valuable type-strain genomes for metagenomic binning, comparative biology and taxonomic classification.</title>
        <authorList>
            <person name="Goeker M."/>
        </authorList>
    </citation>
    <scope>NUCLEOTIDE SEQUENCE [LARGE SCALE GENOMIC DNA]</scope>
    <source>
        <strain evidence="19 20">YC6723</strain>
    </source>
</reference>
<dbReference type="EMBL" id="JACIEV010000004">
    <property type="protein sequence ID" value="MBB4153684.1"/>
    <property type="molecule type" value="Genomic_DNA"/>
</dbReference>
<dbReference type="PANTHER" id="PTHR22931">
    <property type="entry name" value="PHOSPHOENOLPYRUVATE DIKINASE-RELATED"/>
    <property type="match status" value="1"/>
</dbReference>
<feature type="binding site" evidence="14">
    <location>
        <position position="767"/>
    </location>
    <ligand>
        <name>substrate</name>
    </ligand>
</feature>
<protein>
    <recommendedName>
        <fullName evidence="5 12">Pyruvate, phosphate dikinase</fullName>
        <ecNumber evidence="4 12">2.7.9.1</ecNumber>
    </recommendedName>
</protein>
<dbReference type="InterPro" id="IPR000121">
    <property type="entry name" value="PEP_util_C"/>
</dbReference>
<dbReference type="NCBIfam" id="TIGR01828">
    <property type="entry name" value="pyru_phos_dikin"/>
    <property type="match status" value="1"/>
</dbReference>
<feature type="binding site" evidence="14">
    <location>
        <position position="790"/>
    </location>
    <ligand>
        <name>substrate</name>
    </ligand>
</feature>
<evidence type="ECO:0000256" key="8">
    <source>
        <dbReference type="ARBA" id="ARBA00022741"/>
    </source>
</evidence>
<dbReference type="Pfam" id="PF01326">
    <property type="entry name" value="PPDK_N"/>
    <property type="match status" value="3"/>
</dbReference>
<feature type="binding site" evidence="14">
    <location>
        <position position="789"/>
    </location>
    <ligand>
        <name>substrate</name>
    </ligand>
</feature>
<dbReference type="InterPro" id="IPR018274">
    <property type="entry name" value="PEP_util_AS"/>
</dbReference>
<dbReference type="InterPro" id="IPR002192">
    <property type="entry name" value="PPDK_AMP/ATP-bd"/>
</dbReference>
<dbReference type="RefSeq" id="WP_183983517.1">
    <property type="nucleotide sequence ID" value="NZ_JACIEV010000004.1"/>
</dbReference>
<feature type="binding site" evidence="15">
    <location>
        <position position="791"/>
    </location>
    <ligand>
        <name>Mg(2+)</name>
        <dbReference type="ChEBI" id="CHEBI:18420"/>
    </ligand>
</feature>
<feature type="binding site" evidence="14">
    <location>
        <position position="788"/>
    </location>
    <ligand>
        <name>substrate</name>
    </ligand>
</feature>
<comment type="caution">
    <text evidence="19">The sequence shown here is derived from an EMBL/GenBank/DDBJ whole genome shotgun (WGS) entry which is preliminary data.</text>
</comment>
<comment type="catalytic activity">
    <reaction evidence="12">
        <text>pyruvate + phosphate + ATP = phosphoenolpyruvate + AMP + diphosphate + H(+)</text>
        <dbReference type="Rhea" id="RHEA:10756"/>
        <dbReference type="ChEBI" id="CHEBI:15361"/>
        <dbReference type="ChEBI" id="CHEBI:15378"/>
        <dbReference type="ChEBI" id="CHEBI:30616"/>
        <dbReference type="ChEBI" id="CHEBI:33019"/>
        <dbReference type="ChEBI" id="CHEBI:43474"/>
        <dbReference type="ChEBI" id="CHEBI:58702"/>
        <dbReference type="ChEBI" id="CHEBI:456215"/>
        <dbReference type="EC" id="2.7.9.1"/>
    </reaction>
</comment>
<dbReference type="InterPro" id="IPR023151">
    <property type="entry name" value="PEP_util_CS"/>
</dbReference>
<evidence type="ECO:0000256" key="9">
    <source>
        <dbReference type="ARBA" id="ARBA00022777"/>
    </source>
</evidence>
<dbReference type="Pfam" id="PF02896">
    <property type="entry name" value="PEP-utilizers_C"/>
    <property type="match status" value="1"/>
</dbReference>
<evidence type="ECO:0000256" key="13">
    <source>
        <dbReference type="PIRSR" id="PIRSR000853-1"/>
    </source>
</evidence>
<feature type="binding site" evidence="14">
    <location>
        <position position="639"/>
    </location>
    <ligand>
        <name>substrate</name>
    </ligand>
</feature>